<feature type="signal peptide" evidence="2">
    <location>
        <begin position="1"/>
        <end position="22"/>
    </location>
</feature>
<dbReference type="EMBL" id="QFMX01000009">
    <property type="protein sequence ID" value="PZO73042.1"/>
    <property type="molecule type" value="Genomic_DNA"/>
</dbReference>
<feature type="region of interest" description="Disordered" evidence="1">
    <location>
        <begin position="25"/>
        <end position="100"/>
    </location>
</feature>
<comment type="caution">
    <text evidence="3">The sequence shown here is derived from an EMBL/GenBank/DDBJ whole genome shotgun (WGS) entry which is preliminary data.</text>
</comment>
<feature type="compositionally biased region" description="Low complexity" evidence="1">
    <location>
        <begin position="86"/>
        <end position="99"/>
    </location>
</feature>
<keyword evidence="2" id="KW-0732">Signal</keyword>
<reference evidence="3 4" key="1">
    <citation type="submission" date="2017-08" db="EMBL/GenBank/DDBJ databases">
        <title>Infants hospitalized years apart are colonized by the same room-sourced microbial strains.</title>
        <authorList>
            <person name="Brooks B."/>
            <person name="Olm M.R."/>
            <person name="Firek B.A."/>
            <person name="Baker R."/>
            <person name="Thomas B.C."/>
            <person name="Morowitz M.J."/>
            <person name="Banfield J.F."/>
        </authorList>
    </citation>
    <scope>NUCLEOTIDE SEQUENCE [LARGE SCALE GENOMIC DNA]</scope>
    <source>
        <strain evidence="3">S2_018_000_R3_119</strain>
    </source>
</reference>
<evidence type="ECO:0000256" key="1">
    <source>
        <dbReference type="SAM" id="MobiDB-lite"/>
    </source>
</evidence>
<feature type="chain" id="PRO_5016143888" description="Antifreeze protein" evidence="2">
    <location>
        <begin position="23"/>
        <end position="614"/>
    </location>
</feature>
<feature type="compositionally biased region" description="Pro residues" evidence="1">
    <location>
        <begin position="42"/>
        <end position="80"/>
    </location>
</feature>
<evidence type="ECO:0008006" key="5">
    <source>
        <dbReference type="Google" id="ProtNLM"/>
    </source>
</evidence>
<protein>
    <recommendedName>
        <fullName evidence="5">Antifreeze protein</fullName>
    </recommendedName>
</protein>
<evidence type="ECO:0000313" key="4">
    <source>
        <dbReference type="Proteomes" id="UP000249555"/>
    </source>
</evidence>
<organism evidence="3 4">
    <name type="scientific">Sphingomonas taxi</name>
    <dbReference type="NCBI Taxonomy" id="1549858"/>
    <lineage>
        <taxon>Bacteria</taxon>
        <taxon>Pseudomonadati</taxon>
        <taxon>Pseudomonadota</taxon>
        <taxon>Alphaproteobacteria</taxon>
        <taxon>Sphingomonadales</taxon>
        <taxon>Sphingomonadaceae</taxon>
        <taxon>Sphingomonas</taxon>
    </lineage>
</organism>
<sequence length="614" mass="63485">MRTSLKATLTAAVAVGALVALAPAIGQDRPESILPPGFGEPTPAPAPRPAPPAGTQPARPATPGPSQPPQSPTPGQPLPPSAMIQPLPATTPETALPVPAVTPAPVDPAMLARYEMPEFARRSLATVGPVTPSQGGLEADAFGDADGQYVETLMRRLTAPLPSRWMSILLRRALVSRVDTPSRTNGADFAAERAWLLLRMGESVAARAVTQGVDTDNYTPKLYQVAMNASLATGDPAGFCPLVPGAMRYAPARGWTMAQAICAGLSGNPAQATPLIATAKRRNVASGIDMLLAQKVVGAGAQGRQAVTIEWDGVDQLTAWRFGLAMATGVAVPDELYASAGPQVRYWQALSPSVPLGARLAPAESAAGQGVLSSAALVDLYAAASTDDDAQSSATATANDLQTAYADRSPDARLNALRQLWGGAATRPSYARLVLTARAAARMNPALAKAEADHLVASMLSAGLDRTAARWLGTVPAGGDAWAMIMLSDPDAYRRLSYSDLASYSGGEGDSALKQRMLFAGLAGLGRLNSGDIERAAQSLGVRIGADNAWTRALDRAARAGQPGTVVVLAAIGMQASGWKDIPPEALYRIVGALRAVGLDGEARMIAAEAIARA</sequence>
<evidence type="ECO:0000313" key="3">
    <source>
        <dbReference type="EMBL" id="PZO73042.1"/>
    </source>
</evidence>
<dbReference type="AlphaFoldDB" id="A0A2W4YXS0"/>
<gene>
    <name evidence="3" type="ORF">DI640_11300</name>
</gene>
<evidence type="ECO:0000256" key="2">
    <source>
        <dbReference type="SAM" id="SignalP"/>
    </source>
</evidence>
<dbReference type="Proteomes" id="UP000249555">
    <property type="component" value="Unassembled WGS sequence"/>
</dbReference>
<name>A0A2W4YXS0_9SPHN</name>
<proteinExistence type="predicted"/>
<accession>A0A2W4YXS0</accession>